<feature type="transmembrane region" description="Helical" evidence="7">
    <location>
        <begin position="147"/>
        <end position="166"/>
    </location>
</feature>
<evidence type="ECO:0000256" key="6">
    <source>
        <dbReference type="SAM" id="MobiDB-lite"/>
    </source>
</evidence>
<sequence>MTTGGYPPPQQDPRATGGHPGGAPSYGATPPDYTQQFPQYGAPQTGDPQYGAPQYGTPQNGTPQFGAPQFGAPQYGAPQYGAPQYGAPQDGGFGGPGFPGPDPNSGAGTPGELLPRLGARIIDGLIVGIPMGILSAIMIIASGGSGFVDFFMTVVSGVVAFGYWTYMESARGATIGKKLLGLSVAGPAGGNPTIEQAAKRNAFVALQILTGIPLLGFLAGLLSLAAYIGIAVTIEQDGNKQGFHDKFAGGTQVRKS</sequence>
<keyword evidence="5 7" id="KW-0472">Membrane</keyword>
<gene>
    <name evidence="9" type="ORF">KUM34_001610</name>
</gene>
<name>A0AA46WXN4_RHORH</name>
<feature type="compositionally biased region" description="Pro residues" evidence="6">
    <location>
        <begin position="1"/>
        <end position="11"/>
    </location>
</feature>
<evidence type="ECO:0000256" key="2">
    <source>
        <dbReference type="ARBA" id="ARBA00022475"/>
    </source>
</evidence>
<keyword evidence="2" id="KW-1003">Cell membrane</keyword>
<proteinExistence type="predicted"/>
<reference evidence="9 10" key="1">
    <citation type="journal article" date="2021" name="Front. Microbiol.">
        <title>Bacterial Transformation of Aromatic Monomers in Softwood Black Liquor.</title>
        <authorList>
            <person name="Navas L.E."/>
            <person name="Dexter G."/>
            <person name="Liu J."/>
            <person name="Levy-Booth D."/>
            <person name="Cho M."/>
            <person name="Jang S.K."/>
            <person name="Mansfield S.D."/>
            <person name="Renneckar S."/>
            <person name="Mohn W.W."/>
            <person name="Eltis L.D."/>
        </authorList>
    </citation>
    <scope>NUCLEOTIDE SEQUENCE [LARGE SCALE GENOMIC DNA]</scope>
    <source>
        <strain evidence="9 10">GD02</strain>
    </source>
</reference>
<dbReference type="AlphaFoldDB" id="A0AA46WXN4"/>
<feature type="transmembrane region" description="Helical" evidence="7">
    <location>
        <begin position="203"/>
        <end position="230"/>
    </location>
</feature>
<dbReference type="Proteomes" id="UP001162740">
    <property type="component" value="Chromosome"/>
</dbReference>
<dbReference type="GO" id="GO:0005886">
    <property type="term" value="C:plasma membrane"/>
    <property type="evidence" value="ECO:0007669"/>
    <property type="project" value="UniProtKB-SubCell"/>
</dbReference>
<evidence type="ECO:0000256" key="7">
    <source>
        <dbReference type="SAM" id="Phobius"/>
    </source>
</evidence>
<feature type="region of interest" description="Disordered" evidence="6">
    <location>
        <begin position="1"/>
        <end position="111"/>
    </location>
</feature>
<dbReference type="EMBL" id="CP083974">
    <property type="protein sequence ID" value="UZF45432.1"/>
    <property type="molecule type" value="Genomic_DNA"/>
</dbReference>
<keyword evidence="4 7" id="KW-1133">Transmembrane helix</keyword>
<comment type="subcellular location">
    <subcellularLocation>
        <location evidence="1">Cell membrane</location>
        <topology evidence="1">Multi-pass membrane protein</topology>
    </subcellularLocation>
</comment>
<dbReference type="RefSeq" id="WP_085469868.1">
    <property type="nucleotide sequence ID" value="NZ_CBJNPB010000333.1"/>
</dbReference>
<organism evidence="9 10">
    <name type="scientific">Rhodococcus rhodochrous</name>
    <dbReference type="NCBI Taxonomy" id="1829"/>
    <lineage>
        <taxon>Bacteria</taxon>
        <taxon>Bacillati</taxon>
        <taxon>Actinomycetota</taxon>
        <taxon>Actinomycetes</taxon>
        <taxon>Mycobacteriales</taxon>
        <taxon>Nocardiaceae</taxon>
        <taxon>Rhodococcus</taxon>
    </lineage>
</organism>
<evidence type="ECO:0000259" key="8">
    <source>
        <dbReference type="Pfam" id="PF06271"/>
    </source>
</evidence>
<evidence type="ECO:0000313" key="9">
    <source>
        <dbReference type="EMBL" id="UZF45432.1"/>
    </source>
</evidence>
<evidence type="ECO:0000256" key="1">
    <source>
        <dbReference type="ARBA" id="ARBA00004651"/>
    </source>
</evidence>
<feature type="domain" description="RDD" evidence="8">
    <location>
        <begin position="112"/>
        <end position="249"/>
    </location>
</feature>
<dbReference type="InterPro" id="IPR051791">
    <property type="entry name" value="Pra-immunoreactive"/>
</dbReference>
<evidence type="ECO:0000313" key="10">
    <source>
        <dbReference type="Proteomes" id="UP001162740"/>
    </source>
</evidence>
<evidence type="ECO:0000256" key="4">
    <source>
        <dbReference type="ARBA" id="ARBA00022989"/>
    </source>
</evidence>
<keyword evidence="3 7" id="KW-0812">Transmembrane</keyword>
<feature type="transmembrane region" description="Helical" evidence="7">
    <location>
        <begin position="121"/>
        <end position="141"/>
    </location>
</feature>
<evidence type="ECO:0000256" key="5">
    <source>
        <dbReference type="ARBA" id="ARBA00023136"/>
    </source>
</evidence>
<evidence type="ECO:0000256" key="3">
    <source>
        <dbReference type="ARBA" id="ARBA00022692"/>
    </source>
</evidence>
<dbReference type="InterPro" id="IPR010432">
    <property type="entry name" value="RDD"/>
</dbReference>
<dbReference type="Pfam" id="PF06271">
    <property type="entry name" value="RDD"/>
    <property type="match status" value="1"/>
</dbReference>
<dbReference type="PANTHER" id="PTHR36115">
    <property type="entry name" value="PROLINE-RICH ANTIGEN HOMOLOG-RELATED"/>
    <property type="match status" value="1"/>
</dbReference>
<protein>
    <submittedName>
        <fullName evidence="9">RDD family protein</fullName>
    </submittedName>
</protein>
<accession>A0AA46WXN4</accession>